<dbReference type="EMBL" id="JAIBCX010000008">
    <property type="protein sequence ID" value="MCJ8353317.1"/>
    <property type="molecule type" value="Genomic_DNA"/>
</dbReference>
<comment type="caution">
    <text evidence="1">The sequence shown here is derived from an EMBL/GenBank/DDBJ whole genome shotgun (WGS) entry which is preliminary data.</text>
</comment>
<evidence type="ECO:0000313" key="1">
    <source>
        <dbReference type="EMBL" id="MCJ8353317.1"/>
    </source>
</evidence>
<protein>
    <submittedName>
        <fullName evidence="1">Uncharacterized protein</fullName>
    </submittedName>
</protein>
<proteinExistence type="predicted"/>
<evidence type="ECO:0000313" key="2">
    <source>
        <dbReference type="Proteomes" id="UP001202887"/>
    </source>
</evidence>
<sequence length="117" mass="13069">MPYSPHATGDSLPCKLYSLFLRISALPSGTGQTKLLPSSLWLEAKRSFGNTAVKNIKFFDEYLYFILIFNNHDFLMPVKIIPKTGIEFTCHSSIRNGIIYGNTSFPDLACSDASKDI</sequence>
<gene>
    <name evidence="1" type="ORF">K1W68_04805</name>
</gene>
<organism evidence="1 2">
    <name type="scientific">Novacetimonas hansenii</name>
    <name type="common">Komagataeibacter hansenii</name>
    <dbReference type="NCBI Taxonomy" id="436"/>
    <lineage>
        <taxon>Bacteria</taxon>
        <taxon>Pseudomonadati</taxon>
        <taxon>Pseudomonadota</taxon>
        <taxon>Alphaproteobacteria</taxon>
        <taxon>Acetobacterales</taxon>
        <taxon>Acetobacteraceae</taxon>
        <taxon>Novacetimonas</taxon>
    </lineage>
</organism>
<reference evidence="1" key="2">
    <citation type="submission" date="2022-03" db="EMBL/GenBank/DDBJ databases">
        <authorList>
            <person name="Ryngajllo M."/>
            <person name="Jacek P."/>
            <person name="Kubiak K."/>
        </authorList>
    </citation>
    <scope>NUCLEOTIDE SEQUENCE</scope>
    <source>
        <strain evidence="1">SI1</strain>
    </source>
</reference>
<dbReference type="Proteomes" id="UP001202887">
    <property type="component" value="Unassembled WGS sequence"/>
</dbReference>
<reference evidence="1" key="1">
    <citation type="journal article" date="2021" name="Polymers (Basel)">
        <title>Highly Stretchable Bacterial Cellulose Produced by Komagataeibacter hansenii SI1.</title>
        <authorList>
            <person name="Cielecka I."/>
            <person name="Ryngajllo M."/>
            <person name="Maniukiewicz W."/>
            <person name="Bielecki S."/>
        </authorList>
    </citation>
    <scope>NUCLEOTIDE SEQUENCE</scope>
    <source>
        <strain evidence="1">SI1</strain>
    </source>
</reference>
<dbReference type="AlphaFoldDB" id="A0AAW5ERH7"/>
<accession>A0AAW5ERH7</accession>
<dbReference type="RefSeq" id="WP_247066532.1">
    <property type="nucleotide sequence ID" value="NZ_CP094848.1"/>
</dbReference>
<name>A0AAW5ERH7_NOVHA</name>